<evidence type="ECO:0008006" key="4">
    <source>
        <dbReference type="Google" id="ProtNLM"/>
    </source>
</evidence>
<feature type="chain" id="PRO_5020611627" description="DUF4251 domain-containing protein" evidence="1">
    <location>
        <begin position="18"/>
        <end position="202"/>
    </location>
</feature>
<name>A0A4V5UUR8_9BACT</name>
<evidence type="ECO:0000313" key="2">
    <source>
        <dbReference type="EMBL" id="TKK69793.1"/>
    </source>
</evidence>
<dbReference type="OrthoDB" id="852824at2"/>
<evidence type="ECO:0000256" key="1">
    <source>
        <dbReference type="SAM" id="SignalP"/>
    </source>
</evidence>
<accession>A0A4V5UUR8</accession>
<reference evidence="2 3" key="1">
    <citation type="submission" date="2019-05" db="EMBL/GenBank/DDBJ databases">
        <title>Panacibacter sp. strain 17mud1-8 Genome sequencing and assembly.</title>
        <authorList>
            <person name="Chhetri G."/>
        </authorList>
    </citation>
    <scope>NUCLEOTIDE SEQUENCE [LARGE SCALE GENOMIC DNA]</scope>
    <source>
        <strain evidence="2 3">17mud1-8</strain>
    </source>
</reference>
<dbReference type="RefSeq" id="WP_137261014.1">
    <property type="nucleotide sequence ID" value="NZ_SZQL01000004.1"/>
</dbReference>
<dbReference type="EMBL" id="SZQL01000004">
    <property type="protein sequence ID" value="TKK69793.1"/>
    <property type="molecule type" value="Genomic_DNA"/>
</dbReference>
<evidence type="ECO:0000313" key="3">
    <source>
        <dbReference type="Proteomes" id="UP000305848"/>
    </source>
</evidence>
<feature type="signal peptide" evidence="1">
    <location>
        <begin position="1"/>
        <end position="17"/>
    </location>
</feature>
<proteinExistence type="predicted"/>
<dbReference type="Proteomes" id="UP000305848">
    <property type="component" value="Unassembled WGS sequence"/>
</dbReference>
<dbReference type="AlphaFoldDB" id="A0A4V5UUR8"/>
<keyword evidence="3" id="KW-1185">Reference proteome</keyword>
<gene>
    <name evidence="2" type="ORF">FC093_06855</name>
</gene>
<protein>
    <recommendedName>
        <fullName evidence="4">DUF4251 domain-containing protein</fullName>
    </recommendedName>
</protein>
<sequence length="202" mass="21656">MKSFIIAVIFVSSAAVATAQQQDLSKYLATAKSSYSANKLEDAHFALQQAIAEVDILTGKKVLQMLPATLDTMSVDTKQDNVYANSGFIGATIHRTWGQGGTQTAELDIINNSPLIGTLSAFLNTPIIGGMMNSEKSKAIKIQGYKGRLNNDGENTTGPSDYSLQIPLNTALVTFKVTGATQDQVIKYANSLPLQQIAKLIQ</sequence>
<organism evidence="2 3">
    <name type="scientific">Ilyomonas limi</name>
    <dbReference type="NCBI Taxonomy" id="2575867"/>
    <lineage>
        <taxon>Bacteria</taxon>
        <taxon>Pseudomonadati</taxon>
        <taxon>Bacteroidota</taxon>
        <taxon>Chitinophagia</taxon>
        <taxon>Chitinophagales</taxon>
        <taxon>Chitinophagaceae</taxon>
        <taxon>Ilyomonas</taxon>
    </lineage>
</organism>
<keyword evidence="1" id="KW-0732">Signal</keyword>
<comment type="caution">
    <text evidence="2">The sequence shown here is derived from an EMBL/GenBank/DDBJ whole genome shotgun (WGS) entry which is preliminary data.</text>
</comment>